<sequence length="79" mass="8775">MDHSYGRVSFADHVAHLHISQLAHQRCCIGMRERKALFGVANESAKGVLHGCFKGQVSTKRKEGVFGFAARPEKMGLFM</sequence>
<organism evidence="1">
    <name type="scientific">bioreactor metagenome</name>
    <dbReference type="NCBI Taxonomy" id="1076179"/>
    <lineage>
        <taxon>unclassified sequences</taxon>
        <taxon>metagenomes</taxon>
        <taxon>ecological metagenomes</taxon>
    </lineage>
</organism>
<name>A0A644ZV01_9ZZZZ</name>
<proteinExistence type="predicted"/>
<evidence type="ECO:0000313" key="1">
    <source>
        <dbReference type="EMBL" id="MPM42463.1"/>
    </source>
</evidence>
<dbReference type="EMBL" id="VSSQ01009740">
    <property type="protein sequence ID" value="MPM42463.1"/>
    <property type="molecule type" value="Genomic_DNA"/>
</dbReference>
<gene>
    <name evidence="1" type="ORF">SDC9_89128</name>
</gene>
<protein>
    <submittedName>
        <fullName evidence="1">Uncharacterized protein</fullName>
    </submittedName>
</protein>
<accession>A0A644ZV01</accession>
<comment type="caution">
    <text evidence="1">The sequence shown here is derived from an EMBL/GenBank/DDBJ whole genome shotgun (WGS) entry which is preliminary data.</text>
</comment>
<dbReference type="AlphaFoldDB" id="A0A644ZV01"/>
<reference evidence="1" key="1">
    <citation type="submission" date="2019-08" db="EMBL/GenBank/DDBJ databases">
        <authorList>
            <person name="Kucharzyk K."/>
            <person name="Murdoch R.W."/>
            <person name="Higgins S."/>
            <person name="Loffler F."/>
        </authorList>
    </citation>
    <scope>NUCLEOTIDE SEQUENCE</scope>
</reference>